<dbReference type="GO" id="GO:0000307">
    <property type="term" value="C:cyclin-dependent protein kinase holoenzyme complex"/>
    <property type="evidence" value="ECO:0007669"/>
    <property type="project" value="TreeGrafter"/>
</dbReference>
<name>A0AAW2HDB6_9NEOP</name>
<accession>A0AAW2HDB6</accession>
<dbReference type="GO" id="GO:0010468">
    <property type="term" value="P:regulation of gene expression"/>
    <property type="evidence" value="ECO:0007669"/>
    <property type="project" value="TreeGrafter"/>
</dbReference>
<dbReference type="CDD" id="cd07838">
    <property type="entry name" value="STKc_CDK4_6_like"/>
    <property type="match status" value="1"/>
</dbReference>
<dbReference type="PANTHER" id="PTHR24056">
    <property type="entry name" value="CELL DIVISION PROTEIN KINASE"/>
    <property type="match status" value="1"/>
</dbReference>
<dbReference type="InterPro" id="IPR050108">
    <property type="entry name" value="CDK"/>
</dbReference>
<dbReference type="InterPro" id="IPR011009">
    <property type="entry name" value="Kinase-like_dom_sf"/>
</dbReference>
<evidence type="ECO:0000256" key="6">
    <source>
        <dbReference type="ARBA" id="ARBA00022777"/>
    </source>
</evidence>
<feature type="domain" description="Protein kinase" evidence="12">
    <location>
        <begin position="37"/>
        <end position="325"/>
    </location>
</feature>
<dbReference type="InterPro" id="IPR000719">
    <property type="entry name" value="Prot_kinase_dom"/>
</dbReference>
<dbReference type="GO" id="GO:0005737">
    <property type="term" value="C:cytoplasm"/>
    <property type="evidence" value="ECO:0007669"/>
    <property type="project" value="TreeGrafter"/>
</dbReference>
<organism evidence="13">
    <name type="scientific">Menopon gallinae</name>
    <name type="common">poultry shaft louse</name>
    <dbReference type="NCBI Taxonomy" id="328185"/>
    <lineage>
        <taxon>Eukaryota</taxon>
        <taxon>Metazoa</taxon>
        <taxon>Ecdysozoa</taxon>
        <taxon>Arthropoda</taxon>
        <taxon>Hexapoda</taxon>
        <taxon>Insecta</taxon>
        <taxon>Pterygota</taxon>
        <taxon>Neoptera</taxon>
        <taxon>Paraneoptera</taxon>
        <taxon>Psocodea</taxon>
        <taxon>Troctomorpha</taxon>
        <taxon>Phthiraptera</taxon>
        <taxon>Amblycera</taxon>
        <taxon>Menoponidae</taxon>
        <taxon>Menopon</taxon>
    </lineage>
</organism>
<dbReference type="EMBL" id="JARGDH010000005">
    <property type="protein sequence ID" value="KAL0267628.1"/>
    <property type="molecule type" value="Genomic_DNA"/>
</dbReference>
<evidence type="ECO:0000256" key="1">
    <source>
        <dbReference type="ARBA" id="ARBA00006485"/>
    </source>
</evidence>
<dbReference type="InterPro" id="IPR008271">
    <property type="entry name" value="Ser/Thr_kinase_AS"/>
</dbReference>
<evidence type="ECO:0000256" key="2">
    <source>
        <dbReference type="ARBA" id="ARBA00012425"/>
    </source>
</evidence>
<comment type="similarity">
    <text evidence="1">Belongs to the protein kinase superfamily. CMGC Ser/Thr protein kinase family. CDC2/CDKX subfamily.</text>
</comment>
<keyword evidence="4" id="KW-0808">Transferase</keyword>
<evidence type="ECO:0000256" key="11">
    <source>
        <dbReference type="RuleBase" id="RU000304"/>
    </source>
</evidence>
<comment type="caution">
    <text evidence="13">The sequence shown here is derived from an EMBL/GenBank/DDBJ whole genome shotgun (WGS) entry which is preliminary data.</text>
</comment>
<proteinExistence type="inferred from homology"/>
<dbReference type="GO" id="GO:0005634">
    <property type="term" value="C:nucleus"/>
    <property type="evidence" value="ECO:0007669"/>
    <property type="project" value="TreeGrafter"/>
</dbReference>
<dbReference type="PROSITE" id="PS50011">
    <property type="entry name" value="PROTEIN_KINASE_DOM"/>
    <property type="match status" value="1"/>
</dbReference>
<evidence type="ECO:0000256" key="3">
    <source>
        <dbReference type="ARBA" id="ARBA00022527"/>
    </source>
</evidence>
<evidence type="ECO:0000256" key="8">
    <source>
        <dbReference type="ARBA" id="ARBA00047811"/>
    </source>
</evidence>
<dbReference type="AlphaFoldDB" id="A0AAW2HDB6"/>
<evidence type="ECO:0000256" key="10">
    <source>
        <dbReference type="PROSITE-ProRule" id="PRU10141"/>
    </source>
</evidence>
<dbReference type="EC" id="2.7.11.22" evidence="2"/>
<dbReference type="SMART" id="SM00220">
    <property type="entry name" value="S_TKc"/>
    <property type="match status" value="1"/>
</dbReference>
<dbReference type="GO" id="GO:0005524">
    <property type="term" value="F:ATP binding"/>
    <property type="evidence" value="ECO:0007669"/>
    <property type="project" value="UniProtKB-UniRule"/>
</dbReference>
<dbReference type="GO" id="GO:0004693">
    <property type="term" value="F:cyclin-dependent protein serine/threonine kinase activity"/>
    <property type="evidence" value="ECO:0007669"/>
    <property type="project" value="UniProtKB-EC"/>
</dbReference>
<sequence>MPFSCVNRGTNDHNSMKMTGSADFEHSLEFSKEANNYEDLEQIGNGAYGIVYKAKNKVNGDVVAMKKIRVRLSEDGGLPSSTLREIAMLKQIDQYEHPNIVRILDICHGSRLGEHLVLFIVFEHMEQDLAQFISRCPSPGIDSVRIKDLTYQLLSGVDFLHTHRIIHRDLKPENLLISNDGKCLKLADFGLAKVYEFESSLTSIVTTLWYRSPEVLLRDTYATPLDIWSCGCIMAELYRRKPIFPGVTEGDQLGKIFDVIGTPSEEEWPQNISLPRSSFAITQGRDLQVLVPEICRQGKDLLQAMLKFDQSSRITAWNALNHPYFKDYGYVPSEYGTSLNQSASSMPVSVNRCSCDEATPMNESPEK</sequence>
<keyword evidence="3 11" id="KW-0723">Serine/threonine-protein kinase</keyword>
<comment type="catalytic activity">
    <reaction evidence="8">
        <text>L-threonyl-[protein] + ATP = O-phospho-L-threonyl-[protein] + ADP + H(+)</text>
        <dbReference type="Rhea" id="RHEA:46608"/>
        <dbReference type="Rhea" id="RHEA-COMP:11060"/>
        <dbReference type="Rhea" id="RHEA-COMP:11605"/>
        <dbReference type="ChEBI" id="CHEBI:15378"/>
        <dbReference type="ChEBI" id="CHEBI:30013"/>
        <dbReference type="ChEBI" id="CHEBI:30616"/>
        <dbReference type="ChEBI" id="CHEBI:61977"/>
        <dbReference type="ChEBI" id="CHEBI:456216"/>
        <dbReference type="EC" id="2.7.11.22"/>
    </reaction>
</comment>
<dbReference type="Gene3D" id="3.30.200.20">
    <property type="entry name" value="Phosphorylase Kinase, domain 1"/>
    <property type="match status" value="1"/>
</dbReference>
<keyword evidence="7 10" id="KW-0067">ATP-binding</keyword>
<evidence type="ECO:0000256" key="5">
    <source>
        <dbReference type="ARBA" id="ARBA00022741"/>
    </source>
</evidence>
<comment type="catalytic activity">
    <reaction evidence="9">
        <text>L-seryl-[protein] + ATP = O-phospho-L-seryl-[protein] + ADP + H(+)</text>
        <dbReference type="Rhea" id="RHEA:17989"/>
        <dbReference type="Rhea" id="RHEA-COMP:9863"/>
        <dbReference type="Rhea" id="RHEA-COMP:11604"/>
        <dbReference type="ChEBI" id="CHEBI:15378"/>
        <dbReference type="ChEBI" id="CHEBI:29999"/>
        <dbReference type="ChEBI" id="CHEBI:30616"/>
        <dbReference type="ChEBI" id="CHEBI:83421"/>
        <dbReference type="ChEBI" id="CHEBI:456216"/>
        <dbReference type="EC" id="2.7.11.22"/>
    </reaction>
</comment>
<dbReference type="PROSITE" id="PS00108">
    <property type="entry name" value="PROTEIN_KINASE_ST"/>
    <property type="match status" value="1"/>
</dbReference>
<dbReference type="FunFam" id="3.30.200.20:FF:000124">
    <property type="entry name" value="Cyclin-dependent kinase 4"/>
    <property type="match status" value="1"/>
</dbReference>
<dbReference type="SUPFAM" id="SSF56112">
    <property type="entry name" value="Protein kinase-like (PK-like)"/>
    <property type="match status" value="1"/>
</dbReference>
<feature type="binding site" evidence="10">
    <location>
        <position position="66"/>
    </location>
    <ligand>
        <name>ATP</name>
        <dbReference type="ChEBI" id="CHEBI:30616"/>
    </ligand>
</feature>
<gene>
    <name evidence="13" type="ORF">PYX00_009843</name>
</gene>
<dbReference type="InterPro" id="IPR017441">
    <property type="entry name" value="Protein_kinase_ATP_BS"/>
</dbReference>
<dbReference type="GO" id="GO:0007165">
    <property type="term" value="P:signal transduction"/>
    <property type="evidence" value="ECO:0007669"/>
    <property type="project" value="TreeGrafter"/>
</dbReference>
<protein>
    <recommendedName>
        <fullName evidence="2">cyclin-dependent kinase</fullName>
        <ecNumber evidence="2">2.7.11.22</ecNumber>
    </recommendedName>
</protein>
<evidence type="ECO:0000313" key="13">
    <source>
        <dbReference type="EMBL" id="KAL0267628.1"/>
    </source>
</evidence>
<evidence type="ECO:0000256" key="7">
    <source>
        <dbReference type="ARBA" id="ARBA00022840"/>
    </source>
</evidence>
<dbReference type="Gene3D" id="1.10.510.10">
    <property type="entry name" value="Transferase(Phosphotransferase) domain 1"/>
    <property type="match status" value="1"/>
</dbReference>
<dbReference type="GO" id="GO:0010389">
    <property type="term" value="P:regulation of G2/M transition of mitotic cell cycle"/>
    <property type="evidence" value="ECO:0007669"/>
    <property type="project" value="TreeGrafter"/>
</dbReference>
<dbReference type="PROSITE" id="PS00107">
    <property type="entry name" value="PROTEIN_KINASE_ATP"/>
    <property type="match status" value="1"/>
</dbReference>
<evidence type="ECO:0000256" key="4">
    <source>
        <dbReference type="ARBA" id="ARBA00022679"/>
    </source>
</evidence>
<evidence type="ECO:0000256" key="9">
    <source>
        <dbReference type="ARBA" id="ARBA00048367"/>
    </source>
</evidence>
<reference evidence="13" key="1">
    <citation type="journal article" date="2024" name="Gigascience">
        <title>Chromosome-level genome of the poultry shaft louse Menopon gallinae provides insight into the host-switching and adaptive evolution of parasitic lice.</title>
        <authorList>
            <person name="Xu Y."/>
            <person name="Ma L."/>
            <person name="Liu S."/>
            <person name="Liang Y."/>
            <person name="Liu Q."/>
            <person name="He Z."/>
            <person name="Tian L."/>
            <person name="Duan Y."/>
            <person name="Cai W."/>
            <person name="Li H."/>
            <person name="Song F."/>
        </authorList>
    </citation>
    <scope>NUCLEOTIDE SEQUENCE</scope>
    <source>
        <strain evidence="13">Cailab_2023a</strain>
    </source>
</reference>
<dbReference type="Pfam" id="PF00069">
    <property type="entry name" value="Pkinase"/>
    <property type="match status" value="1"/>
</dbReference>
<keyword evidence="5 10" id="KW-0547">Nucleotide-binding</keyword>
<dbReference type="FunFam" id="1.10.510.10:FF:000624">
    <property type="entry name" value="Mitogen-activated protein kinase"/>
    <property type="match status" value="1"/>
</dbReference>
<evidence type="ECO:0000259" key="12">
    <source>
        <dbReference type="PROSITE" id="PS50011"/>
    </source>
</evidence>
<dbReference type="GO" id="GO:0030332">
    <property type="term" value="F:cyclin binding"/>
    <property type="evidence" value="ECO:0007669"/>
    <property type="project" value="TreeGrafter"/>
</dbReference>
<dbReference type="PANTHER" id="PTHR24056:SF472">
    <property type="entry name" value="CYCLIN-DEPENDENT KINASE 4, ISOFORM A"/>
    <property type="match status" value="1"/>
</dbReference>
<keyword evidence="6" id="KW-0418">Kinase</keyword>
<dbReference type="GO" id="GO:0000082">
    <property type="term" value="P:G1/S transition of mitotic cell cycle"/>
    <property type="evidence" value="ECO:0007669"/>
    <property type="project" value="TreeGrafter"/>
</dbReference>